<name>A0A2M8RBJ2_9BRAD</name>
<organism evidence="2 3">
    <name type="scientific">Bradyrhizobium forestalis</name>
    <dbReference type="NCBI Taxonomy" id="1419263"/>
    <lineage>
        <taxon>Bacteria</taxon>
        <taxon>Pseudomonadati</taxon>
        <taxon>Pseudomonadota</taxon>
        <taxon>Alphaproteobacteria</taxon>
        <taxon>Hyphomicrobiales</taxon>
        <taxon>Nitrobacteraceae</taxon>
        <taxon>Bradyrhizobium</taxon>
    </lineage>
</organism>
<feature type="chain" id="PRO_5014954761" evidence="1">
    <location>
        <begin position="24"/>
        <end position="81"/>
    </location>
</feature>
<protein>
    <submittedName>
        <fullName evidence="2">Uncharacterized protein</fullName>
    </submittedName>
</protein>
<keyword evidence="3" id="KW-1185">Reference proteome</keyword>
<dbReference type="AlphaFoldDB" id="A0A2M8RBJ2"/>
<dbReference type="Proteomes" id="UP000231194">
    <property type="component" value="Unassembled WGS sequence"/>
</dbReference>
<feature type="signal peptide" evidence="1">
    <location>
        <begin position="1"/>
        <end position="23"/>
    </location>
</feature>
<reference evidence="2 3" key="1">
    <citation type="submission" date="2017-11" db="EMBL/GenBank/DDBJ databases">
        <title>Bradyrhizobium forestalis sp. nov., an efficient nitrogen-fixing bacterium isolated from nodules of forest legume species in the Amazon.</title>
        <authorList>
            <person name="Costa E.M."/>
            <person name="Guimaraes A."/>
            <person name="Carvalho T.S."/>
            <person name="Rodrigues T.L."/>
            <person name="Ribeiro P.R.A."/>
            <person name="Lebbe L."/>
            <person name="Willems A."/>
            <person name="Moreira F.M.S."/>
        </authorList>
    </citation>
    <scope>NUCLEOTIDE SEQUENCE [LARGE SCALE GENOMIC DNA]</scope>
    <source>
        <strain evidence="2 3">INPA54B</strain>
    </source>
</reference>
<dbReference type="EMBL" id="PGVG01000007">
    <property type="protein sequence ID" value="PJG55196.1"/>
    <property type="molecule type" value="Genomic_DNA"/>
</dbReference>
<proteinExistence type="predicted"/>
<dbReference type="OrthoDB" id="8255929at2"/>
<keyword evidence="1" id="KW-0732">Signal</keyword>
<gene>
    <name evidence="2" type="ORF">CVM73_11555</name>
</gene>
<comment type="caution">
    <text evidence="2">The sequence shown here is derived from an EMBL/GenBank/DDBJ whole genome shotgun (WGS) entry which is preliminary data.</text>
</comment>
<sequence>MTTLKLLSSGLIAVAMLGGPAMARTSHAVTHPSAMQADPVASEGLAYQGERACVPAPRVGAFATAPWTGNNVPCEPGTGSF</sequence>
<accession>A0A2M8RBJ2</accession>
<evidence type="ECO:0000313" key="3">
    <source>
        <dbReference type="Proteomes" id="UP000231194"/>
    </source>
</evidence>
<dbReference type="RefSeq" id="WP_100232111.1">
    <property type="nucleotide sequence ID" value="NZ_PGVG01000007.1"/>
</dbReference>
<evidence type="ECO:0000256" key="1">
    <source>
        <dbReference type="SAM" id="SignalP"/>
    </source>
</evidence>
<evidence type="ECO:0000313" key="2">
    <source>
        <dbReference type="EMBL" id="PJG55196.1"/>
    </source>
</evidence>